<evidence type="ECO:0000313" key="2">
    <source>
        <dbReference type="Proteomes" id="UP000269721"/>
    </source>
</evidence>
<dbReference type="EMBL" id="ML001168">
    <property type="protein sequence ID" value="RKO83498.1"/>
    <property type="molecule type" value="Genomic_DNA"/>
</dbReference>
<organism evidence="1 2">
    <name type="scientific">Blyttiomyces helicus</name>
    <dbReference type="NCBI Taxonomy" id="388810"/>
    <lineage>
        <taxon>Eukaryota</taxon>
        <taxon>Fungi</taxon>
        <taxon>Fungi incertae sedis</taxon>
        <taxon>Chytridiomycota</taxon>
        <taxon>Chytridiomycota incertae sedis</taxon>
        <taxon>Chytridiomycetes</taxon>
        <taxon>Chytridiomycetes incertae sedis</taxon>
        <taxon>Blyttiomyces</taxon>
    </lineage>
</organism>
<gene>
    <name evidence="1" type="ORF">BDK51DRAFT_48340</name>
</gene>
<name>A0A4P9VYU5_9FUNG</name>
<accession>A0A4P9VYU5</accession>
<sequence length="216" mass="24669">MTCTVALGQDLYHGSGSRYELVKVVYVKLPAPLPSVLMISLLEIARLWEHHPEVSKCNHDATEDTNCQLPTVCTFATEKEVCDWCDCHRETDGSDAKIVVIRPQLPRKRKHPDRRHEQPLSPSHLWVLLWARQKEWKPQYNKIIADGITVHFLHFILFSVAFLHYRLYKAGNGSGSCNEPWLQVVTCTVALVHDLYRGSGSGPVSWLWIMTQANNL</sequence>
<keyword evidence="2" id="KW-1185">Reference proteome</keyword>
<protein>
    <submittedName>
        <fullName evidence="1">Uncharacterized protein</fullName>
    </submittedName>
</protein>
<evidence type="ECO:0000313" key="1">
    <source>
        <dbReference type="EMBL" id="RKO83498.1"/>
    </source>
</evidence>
<reference evidence="2" key="1">
    <citation type="journal article" date="2018" name="Nat. Microbiol.">
        <title>Leveraging single-cell genomics to expand the fungal tree of life.</title>
        <authorList>
            <person name="Ahrendt S.R."/>
            <person name="Quandt C.A."/>
            <person name="Ciobanu D."/>
            <person name="Clum A."/>
            <person name="Salamov A."/>
            <person name="Andreopoulos B."/>
            <person name="Cheng J.F."/>
            <person name="Woyke T."/>
            <person name="Pelin A."/>
            <person name="Henrissat B."/>
            <person name="Reynolds N.K."/>
            <person name="Benny G.L."/>
            <person name="Smith M.E."/>
            <person name="James T.Y."/>
            <person name="Grigoriev I.V."/>
        </authorList>
    </citation>
    <scope>NUCLEOTIDE SEQUENCE [LARGE SCALE GENOMIC DNA]</scope>
</reference>
<proteinExistence type="predicted"/>
<dbReference type="Proteomes" id="UP000269721">
    <property type="component" value="Unassembled WGS sequence"/>
</dbReference>
<dbReference type="AlphaFoldDB" id="A0A4P9VYU5"/>